<dbReference type="GO" id="GO:0016747">
    <property type="term" value="F:acyltransferase activity, transferring groups other than amino-acyl groups"/>
    <property type="evidence" value="ECO:0007669"/>
    <property type="project" value="InterPro"/>
</dbReference>
<dbReference type="EnsemblMetazoa" id="BGLB017078-RA">
    <property type="protein sequence ID" value="BGLB017078-PA"/>
    <property type="gene ID" value="BGLB017078"/>
</dbReference>
<evidence type="ECO:0000313" key="2">
    <source>
        <dbReference type="EnsemblMetazoa" id="BGLB017078-PB"/>
    </source>
</evidence>
<name>A0A2C9KB13_BIOGL</name>
<dbReference type="VEuPathDB" id="VectorBase:BGLB017078"/>
<dbReference type="InterPro" id="IPR016181">
    <property type="entry name" value="Acyl_CoA_acyltransferase"/>
</dbReference>
<protein>
    <recommendedName>
        <fullName evidence="1">N-acetyltransferase domain-containing protein</fullName>
    </recommendedName>
</protein>
<dbReference type="PANTHER" id="PTHR47403:SF6">
    <property type="entry name" value="N-ACETYLTRANSFERASE DOMAIN-CONTAINING PROTEIN"/>
    <property type="match status" value="1"/>
</dbReference>
<dbReference type="SUPFAM" id="SSF55729">
    <property type="entry name" value="Acyl-CoA N-acyltransferases (Nat)"/>
    <property type="match status" value="1"/>
</dbReference>
<feature type="domain" description="N-acetyltransferase" evidence="1">
    <location>
        <begin position="7"/>
        <end position="152"/>
    </location>
</feature>
<dbReference type="Gene3D" id="3.40.630.30">
    <property type="match status" value="1"/>
</dbReference>
<evidence type="ECO:0000259" key="1">
    <source>
        <dbReference type="PROSITE" id="PS51186"/>
    </source>
</evidence>
<dbReference type="PANTHER" id="PTHR47403">
    <property type="entry name" value="LOC100145250 PROTEIN"/>
    <property type="match status" value="1"/>
</dbReference>
<dbReference type="PROSITE" id="PS51186">
    <property type="entry name" value="GNAT"/>
    <property type="match status" value="1"/>
</dbReference>
<sequence>MSPDNGVHIRRARSEDYDAVMAIGCMYGGRDYLPSLYPKAMSDPDFYPLLAEVKGQVVGFYMNHILDGGLSVMKRAARVHPSFRKMGIMHELSHALDRHAATLRPGLQYLYISATDVIASKVENEYTSVGYEETQRKSIICLDFCIKDLSFSDVKDQVSSVTTLGYDDIKLLLTLEDVLDKFFDSRIIFNNFVGYRCLESNIKHFVDENKEVCVTIASSTKTQDKNTPMAMRDIDMVTFSEWYESEVGLVYVLEIYASEGSSDHSLQAHLWRQVYFIKKLKLCDKGVVKVSYGPNVPEEKVRSYLKEVGISKYSNVSFVDAVLFEKKL</sequence>
<dbReference type="KEGG" id="bgt:106053904"/>
<dbReference type="VEuPathDB" id="VectorBase:BGLAX_044098"/>
<proteinExistence type="predicted"/>
<gene>
    <name evidence="2" type="primary">106053904</name>
</gene>
<organism evidence="2 3">
    <name type="scientific">Biomphalaria glabrata</name>
    <name type="common">Bloodfluke planorb</name>
    <name type="synonym">Freshwater snail</name>
    <dbReference type="NCBI Taxonomy" id="6526"/>
    <lineage>
        <taxon>Eukaryota</taxon>
        <taxon>Metazoa</taxon>
        <taxon>Spiralia</taxon>
        <taxon>Lophotrochozoa</taxon>
        <taxon>Mollusca</taxon>
        <taxon>Gastropoda</taxon>
        <taxon>Heterobranchia</taxon>
        <taxon>Euthyneura</taxon>
        <taxon>Panpulmonata</taxon>
        <taxon>Hygrophila</taxon>
        <taxon>Lymnaeoidea</taxon>
        <taxon>Planorbidae</taxon>
        <taxon>Biomphalaria</taxon>
    </lineage>
</organism>
<dbReference type="AlphaFoldDB" id="A0A2C9KB13"/>
<accession>A0A2C9KB13</accession>
<dbReference type="Proteomes" id="UP000076420">
    <property type="component" value="Unassembled WGS sequence"/>
</dbReference>
<reference evidence="2" key="1">
    <citation type="submission" date="2020-05" db="UniProtKB">
        <authorList>
            <consortium name="EnsemblMetazoa"/>
        </authorList>
    </citation>
    <scope>IDENTIFICATION</scope>
    <source>
        <strain evidence="2">BB02</strain>
    </source>
</reference>
<evidence type="ECO:0000313" key="3">
    <source>
        <dbReference type="Proteomes" id="UP000076420"/>
    </source>
</evidence>
<dbReference type="OrthoDB" id="6086192at2759"/>
<dbReference type="InterPro" id="IPR000182">
    <property type="entry name" value="GNAT_dom"/>
</dbReference>
<dbReference type="EnsemblMetazoa" id="BGLB017078-RB">
    <property type="protein sequence ID" value="BGLB017078-PB"/>
    <property type="gene ID" value="BGLB017078"/>
</dbReference>